<dbReference type="HAMAP" id="MF_00169">
    <property type="entry name" value="AroQ"/>
    <property type="match status" value="1"/>
</dbReference>
<sequence>MSARNRIEVIHGVNLDQLGRRNPEHYGGLNYDELTFRISAWAEELGLKVRFFQTNHEGDLVEHLHTLEGLADAIIINPGAWTHYAWAIRDALELAALPSFEVHLSDVDAREEFRRVSVIRDLCVGTIKGQGPDGYREALTRCQTLLKDA</sequence>
<dbReference type="PANTHER" id="PTHR21272">
    <property type="entry name" value="CATABOLIC 3-DEHYDROQUINASE"/>
    <property type="match status" value="1"/>
</dbReference>
<dbReference type="GO" id="GO:0009073">
    <property type="term" value="P:aromatic amino acid family biosynthetic process"/>
    <property type="evidence" value="ECO:0007669"/>
    <property type="project" value="UniProtKB-KW"/>
</dbReference>
<dbReference type="GO" id="GO:0003855">
    <property type="term" value="F:3-dehydroquinate dehydratase activity"/>
    <property type="evidence" value="ECO:0007669"/>
    <property type="project" value="UniProtKB-UniRule"/>
</dbReference>
<dbReference type="PANTHER" id="PTHR21272:SF3">
    <property type="entry name" value="CATABOLIC 3-DEHYDROQUINASE"/>
    <property type="match status" value="1"/>
</dbReference>
<evidence type="ECO:0000256" key="9">
    <source>
        <dbReference type="PIRSR" id="PIRSR001399-2"/>
    </source>
</evidence>
<dbReference type="GO" id="GO:0008652">
    <property type="term" value="P:amino acid biosynthetic process"/>
    <property type="evidence" value="ECO:0007669"/>
    <property type="project" value="UniProtKB-KW"/>
</dbReference>
<dbReference type="Pfam" id="PF01220">
    <property type="entry name" value="DHquinase_II"/>
    <property type="match status" value="1"/>
</dbReference>
<evidence type="ECO:0000256" key="2">
    <source>
        <dbReference type="ARBA" id="ARBA00004902"/>
    </source>
</evidence>
<evidence type="ECO:0000256" key="7">
    <source>
        <dbReference type="HAMAP-Rule" id="MF_00169"/>
    </source>
</evidence>
<accession>A0AAU7AX45</accession>
<evidence type="ECO:0000256" key="4">
    <source>
        <dbReference type="ARBA" id="ARBA00011193"/>
    </source>
</evidence>
<evidence type="ECO:0000256" key="5">
    <source>
        <dbReference type="ARBA" id="ARBA00012060"/>
    </source>
</evidence>
<reference evidence="11" key="1">
    <citation type="submission" date="2022-12" db="EMBL/GenBank/DDBJ databases">
        <title>Paraconexibacter alkalitolerans sp. nov. and Baekduia alba sp. nov., isolated from soil and emended description of the genera Paraconexibacter (Chun et al., 2020) and Baekduia (An et al., 2020).</title>
        <authorList>
            <person name="Vieira S."/>
            <person name="Huber K.J."/>
            <person name="Geppert A."/>
            <person name="Wolf J."/>
            <person name="Neumann-Schaal M."/>
            <person name="Muesken M."/>
            <person name="Overmann J."/>
        </authorList>
    </citation>
    <scope>NUCLEOTIDE SEQUENCE</scope>
    <source>
        <strain evidence="11">AEG42_29</strain>
    </source>
</reference>
<dbReference type="NCBIfam" id="NF003805">
    <property type="entry name" value="PRK05395.1-2"/>
    <property type="match status" value="1"/>
</dbReference>
<comment type="catalytic activity">
    <reaction evidence="1 7">
        <text>3-dehydroquinate = 3-dehydroshikimate + H2O</text>
        <dbReference type="Rhea" id="RHEA:21096"/>
        <dbReference type="ChEBI" id="CHEBI:15377"/>
        <dbReference type="ChEBI" id="CHEBI:16630"/>
        <dbReference type="ChEBI" id="CHEBI:32364"/>
        <dbReference type="EC" id="4.2.1.10"/>
    </reaction>
</comment>
<dbReference type="CDD" id="cd00466">
    <property type="entry name" value="DHQase_II"/>
    <property type="match status" value="1"/>
</dbReference>
<comment type="subunit">
    <text evidence="4 7">Homododecamer.</text>
</comment>
<feature type="binding site" evidence="7 9">
    <location>
        <position position="77"/>
    </location>
    <ligand>
        <name>substrate</name>
    </ligand>
</feature>
<protein>
    <recommendedName>
        <fullName evidence="5 7">3-dehydroquinate dehydratase</fullName>
        <shortName evidence="7">3-dehydroquinase</shortName>
        <ecNumber evidence="5 7">4.2.1.10</ecNumber>
    </recommendedName>
    <alternativeName>
        <fullName evidence="7">Type II DHQase</fullName>
    </alternativeName>
</protein>
<proteinExistence type="inferred from homology"/>
<keyword evidence="7" id="KW-0028">Amino-acid biosynthesis</keyword>
<evidence type="ECO:0000256" key="8">
    <source>
        <dbReference type="PIRSR" id="PIRSR001399-1"/>
    </source>
</evidence>
<dbReference type="EMBL" id="CP114014">
    <property type="protein sequence ID" value="XAY06209.1"/>
    <property type="molecule type" value="Genomic_DNA"/>
</dbReference>
<dbReference type="SUPFAM" id="SSF52304">
    <property type="entry name" value="Type II 3-dehydroquinate dehydratase"/>
    <property type="match status" value="1"/>
</dbReference>
<feature type="site" description="Transition state stabilizer" evidence="7 10">
    <location>
        <position position="21"/>
    </location>
</feature>
<dbReference type="Gene3D" id="3.40.50.9100">
    <property type="entry name" value="Dehydroquinase, class II"/>
    <property type="match status" value="1"/>
</dbReference>
<evidence type="ECO:0000313" key="11">
    <source>
        <dbReference type="EMBL" id="XAY06209.1"/>
    </source>
</evidence>
<feature type="active site" description="Proton acceptor" evidence="7 8">
    <location>
        <position position="26"/>
    </location>
</feature>
<dbReference type="EC" id="4.2.1.10" evidence="5 7"/>
<dbReference type="GO" id="GO:0019631">
    <property type="term" value="P:quinate catabolic process"/>
    <property type="evidence" value="ECO:0007669"/>
    <property type="project" value="TreeGrafter"/>
</dbReference>
<feature type="binding site" evidence="7 9">
    <location>
        <position position="114"/>
    </location>
    <ligand>
        <name>substrate</name>
    </ligand>
</feature>
<comment type="similarity">
    <text evidence="3 7">Belongs to the type-II 3-dehydroquinase family.</text>
</comment>
<dbReference type="InterPro" id="IPR001874">
    <property type="entry name" value="DHquinase_II"/>
</dbReference>
<dbReference type="NCBIfam" id="NF003807">
    <property type="entry name" value="PRK05395.1-4"/>
    <property type="match status" value="1"/>
</dbReference>
<feature type="binding site" evidence="7 9">
    <location>
        <begin position="104"/>
        <end position="105"/>
    </location>
    <ligand>
        <name>substrate</name>
    </ligand>
</feature>
<evidence type="ECO:0000256" key="1">
    <source>
        <dbReference type="ARBA" id="ARBA00001864"/>
    </source>
</evidence>
<feature type="active site" description="Proton donor" evidence="7 8">
    <location>
        <position position="103"/>
    </location>
</feature>
<evidence type="ECO:0000256" key="10">
    <source>
        <dbReference type="PIRSR" id="PIRSR001399-3"/>
    </source>
</evidence>
<dbReference type="PIRSF" id="PIRSF001399">
    <property type="entry name" value="DHquinase_II"/>
    <property type="match status" value="1"/>
</dbReference>
<keyword evidence="7" id="KW-0057">Aromatic amino acid biosynthesis</keyword>
<organism evidence="11">
    <name type="scientific">Paraconexibacter sp. AEG42_29</name>
    <dbReference type="NCBI Taxonomy" id="2997339"/>
    <lineage>
        <taxon>Bacteria</taxon>
        <taxon>Bacillati</taxon>
        <taxon>Actinomycetota</taxon>
        <taxon>Thermoleophilia</taxon>
        <taxon>Solirubrobacterales</taxon>
        <taxon>Paraconexibacteraceae</taxon>
        <taxon>Paraconexibacter</taxon>
    </lineage>
</organism>
<name>A0AAU7AX45_9ACTN</name>
<feature type="binding site" evidence="7 9">
    <location>
        <position position="90"/>
    </location>
    <ligand>
        <name>substrate</name>
    </ligand>
</feature>
<dbReference type="KEGG" id="parq:DSM112329_03073"/>
<gene>
    <name evidence="11" type="primary">yqhS</name>
    <name evidence="7" type="synonym">aroQ</name>
    <name evidence="11" type="ORF">DSM112329_03073</name>
</gene>
<feature type="binding site" evidence="7 9">
    <location>
        <position position="83"/>
    </location>
    <ligand>
        <name>substrate</name>
    </ligand>
</feature>
<dbReference type="AlphaFoldDB" id="A0AAU7AX45"/>
<dbReference type="GO" id="GO:0009423">
    <property type="term" value="P:chorismate biosynthetic process"/>
    <property type="evidence" value="ECO:0007669"/>
    <property type="project" value="UniProtKB-UniRule"/>
</dbReference>
<evidence type="ECO:0000256" key="3">
    <source>
        <dbReference type="ARBA" id="ARBA00011037"/>
    </source>
</evidence>
<comment type="pathway">
    <text evidence="2 7">Metabolic intermediate biosynthesis; chorismate biosynthesis; chorismate from D-erythrose 4-phosphate and phosphoenolpyruvate: step 3/7.</text>
</comment>
<evidence type="ECO:0000256" key="6">
    <source>
        <dbReference type="ARBA" id="ARBA00023239"/>
    </source>
</evidence>
<dbReference type="InterPro" id="IPR036441">
    <property type="entry name" value="DHquinase_II_sf"/>
</dbReference>
<keyword evidence="6 7" id="KW-0456">Lyase</keyword>
<comment type="function">
    <text evidence="7">Catalyzes a trans-dehydration via an enolate intermediate.</text>
</comment>
<dbReference type="RefSeq" id="WP_354697446.1">
    <property type="nucleotide sequence ID" value="NZ_CP114014.1"/>
</dbReference>